<name>C5KAP5_PERM5</name>
<dbReference type="GeneID" id="9048875"/>
<accession>C5KAP5</accession>
<dbReference type="AlphaFoldDB" id="C5KAP5"/>
<evidence type="ECO:0000259" key="3">
    <source>
        <dbReference type="PROSITE" id="PS50042"/>
    </source>
</evidence>
<reference evidence="4 5" key="1">
    <citation type="submission" date="2008-07" db="EMBL/GenBank/DDBJ databases">
        <authorList>
            <person name="El-Sayed N."/>
            <person name="Caler E."/>
            <person name="Inman J."/>
            <person name="Amedeo P."/>
            <person name="Hass B."/>
            <person name="Wortman J."/>
        </authorList>
    </citation>
    <scope>NUCLEOTIDE SEQUENCE [LARGE SCALE GENOMIC DNA]</scope>
    <source>
        <strain evidence="5">ATCC 50983 / TXsc</strain>
    </source>
</reference>
<keyword evidence="5" id="KW-1185">Reference proteome</keyword>
<feature type="domain" description="Cyclic nucleotide-binding" evidence="3">
    <location>
        <begin position="181"/>
        <end position="285"/>
    </location>
</feature>
<sequence>MMPPFNEVIARAWICCSLGWLLLLAQLVGGSGAEDRLDQRLLLTTVSEDEIEESLALNMWKAVGWAALSAISLPIGSTIAILWPPGQRVCSVLLAFGSGSLLEALSIELFGHVLHATDDKRVIYSLIAGALVGCLIFVLLNKMLNDRGGFYRHENMIGQYVMRVKVKMMRSLLRRLKQVPMLSGLEDIELYELAKSFESSRYRAGHVVVCDATTSTTAYSALFFVVSGEVQVTTSFNDGIESTTVAGPNSIFGQMTLCTGVPVATTAVTQTRVKLLRLPPVDVRK</sequence>
<dbReference type="InterPro" id="IPR014710">
    <property type="entry name" value="RmlC-like_jellyroll"/>
</dbReference>
<evidence type="ECO:0000256" key="2">
    <source>
        <dbReference type="SAM" id="SignalP"/>
    </source>
</evidence>
<evidence type="ECO:0000313" key="5">
    <source>
        <dbReference type="Proteomes" id="UP000007800"/>
    </source>
</evidence>
<organism evidence="5">
    <name type="scientific">Perkinsus marinus (strain ATCC 50983 / TXsc)</name>
    <dbReference type="NCBI Taxonomy" id="423536"/>
    <lineage>
        <taxon>Eukaryota</taxon>
        <taxon>Sar</taxon>
        <taxon>Alveolata</taxon>
        <taxon>Perkinsozoa</taxon>
        <taxon>Perkinsea</taxon>
        <taxon>Perkinsida</taxon>
        <taxon>Perkinsidae</taxon>
        <taxon>Perkinsus</taxon>
    </lineage>
</organism>
<dbReference type="Proteomes" id="UP000007800">
    <property type="component" value="Unassembled WGS sequence"/>
</dbReference>
<keyword evidence="2" id="KW-0732">Signal</keyword>
<dbReference type="SUPFAM" id="SSF51206">
    <property type="entry name" value="cAMP-binding domain-like"/>
    <property type="match status" value="1"/>
</dbReference>
<dbReference type="EMBL" id="GG671811">
    <property type="protein sequence ID" value="EER18221.1"/>
    <property type="molecule type" value="Genomic_DNA"/>
</dbReference>
<evidence type="ECO:0000256" key="1">
    <source>
        <dbReference type="SAM" id="Phobius"/>
    </source>
</evidence>
<proteinExistence type="predicted"/>
<feature type="signal peptide" evidence="2">
    <location>
        <begin position="1"/>
        <end position="33"/>
    </location>
</feature>
<dbReference type="Gene3D" id="2.60.120.10">
    <property type="entry name" value="Jelly Rolls"/>
    <property type="match status" value="1"/>
</dbReference>
<dbReference type="OMA" id="IARAWIC"/>
<feature type="transmembrane region" description="Helical" evidence="1">
    <location>
        <begin position="122"/>
        <end position="140"/>
    </location>
</feature>
<dbReference type="CDD" id="cd00038">
    <property type="entry name" value="CAP_ED"/>
    <property type="match status" value="1"/>
</dbReference>
<dbReference type="InterPro" id="IPR018490">
    <property type="entry name" value="cNMP-bd_dom_sf"/>
</dbReference>
<feature type="chain" id="PRO_5002954232" description="Cyclic nucleotide-binding domain-containing protein" evidence="2">
    <location>
        <begin position="34"/>
        <end position="285"/>
    </location>
</feature>
<dbReference type="InterPro" id="IPR000595">
    <property type="entry name" value="cNMP-bd_dom"/>
</dbReference>
<dbReference type="RefSeq" id="XP_002786425.1">
    <property type="nucleotide sequence ID" value="XM_002786379.1"/>
</dbReference>
<dbReference type="InParanoid" id="C5KAP5"/>
<keyword evidence="1" id="KW-1133">Transmembrane helix</keyword>
<dbReference type="PROSITE" id="PS50042">
    <property type="entry name" value="CNMP_BINDING_3"/>
    <property type="match status" value="1"/>
</dbReference>
<feature type="transmembrane region" description="Helical" evidence="1">
    <location>
        <begin position="62"/>
        <end position="83"/>
    </location>
</feature>
<dbReference type="OrthoDB" id="10658034at2759"/>
<feature type="transmembrane region" description="Helical" evidence="1">
    <location>
        <begin position="90"/>
        <end position="110"/>
    </location>
</feature>
<gene>
    <name evidence="4" type="ORF">Pmar_PMAR005126</name>
</gene>
<evidence type="ECO:0000313" key="4">
    <source>
        <dbReference type="EMBL" id="EER18221.1"/>
    </source>
</evidence>
<protein>
    <recommendedName>
        <fullName evidence="3">Cyclic nucleotide-binding domain-containing protein</fullName>
    </recommendedName>
</protein>
<dbReference type="Pfam" id="PF00027">
    <property type="entry name" value="cNMP_binding"/>
    <property type="match status" value="1"/>
</dbReference>
<keyword evidence="1" id="KW-0812">Transmembrane</keyword>
<keyword evidence="1" id="KW-0472">Membrane</keyword>